<feature type="compositionally biased region" description="Polar residues" evidence="2">
    <location>
        <begin position="303"/>
        <end position="320"/>
    </location>
</feature>
<dbReference type="GO" id="GO:0008010">
    <property type="term" value="F:structural constituent of chitin-based larval cuticle"/>
    <property type="evidence" value="ECO:0007669"/>
    <property type="project" value="TreeGrafter"/>
</dbReference>
<name>A0A9J6BWS7_POLVA</name>
<dbReference type="InterPro" id="IPR000618">
    <property type="entry name" value="Insect_cuticle"/>
</dbReference>
<evidence type="ECO:0000256" key="1">
    <source>
        <dbReference type="PROSITE-ProRule" id="PRU00497"/>
    </source>
</evidence>
<sequence>MIHAILFFIVYSYNLLIFIIYKKNLYLNPKFKLHLHLQLILVFLSYTSVCIGQDYDEYRPESRSLNGASRYQFAEDIKTTTTQAPIAILKQINRHNEDGSYTYGYEAADGSFKIETKAANGEVKGKYGYFDGERIRTVEYGADRFGFQPSGDGITVPPPTFHDDKILAQYDDEEEEQPQRQVVPARPKFVKQQQPQQPRPQAYNFAPAPVPRKQVIVTQAPPAIQQQYYDYEEEVIMTTTKPVQQSPPRPKFQQQPQFLQNTAPIPPRLQQFANALPIDIVYADERPSKPQQQSQYERDFESRQPQQFPSQDAPTPSPSFVNRPEGFPTLFSPGTANSRADVLKPKISKPTPIPTFANAPEQSFQFAPVQPQRSVTFPQSKPAQSRNTSILDQLAKDYALPQSSAPLHDISFGYSL</sequence>
<evidence type="ECO:0000313" key="4">
    <source>
        <dbReference type="EMBL" id="KAG5674152.1"/>
    </source>
</evidence>
<dbReference type="InterPro" id="IPR050468">
    <property type="entry name" value="Cuticle_Struct_Prot"/>
</dbReference>
<keyword evidence="3" id="KW-1133">Transmembrane helix</keyword>
<dbReference type="PANTHER" id="PTHR10380">
    <property type="entry name" value="CUTICLE PROTEIN"/>
    <property type="match status" value="1"/>
</dbReference>
<dbReference type="OrthoDB" id="6371055at2759"/>
<organism evidence="4 5">
    <name type="scientific">Polypedilum vanderplanki</name>
    <name type="common">Sleeping chironomid midge</name>
    <dbReference type="NCBI Taxonomy" id="319348"/>
    <lineage>
        <taxon>Eukaryota</taxon>
        <taxon>Metazoa</taxon>
        <taxon>Ecdysozoa</taxon>
        <taxon>Arthropoda</taxon>
        <taxon>Hexapoda</taxon>
        <taxon>Insecta</taxon>
        <taxon>Pterygota</taxon>
        <taxon>Neoptera</taxon>
        <taxon>Endopterygota</taxon>
        <taxon>Diptera</taxon>
        <taxon>Nematocera</taxon>
        <taxon>Chironomoidea</taxon>
        <taxon>Chironomidae</taxon>
        <taxon>Chironominae</taxon>
        <taxon>Polypedilum</taxon>
        <taxon>Polypedilum</taxon>
    </lineage>
</organism>
<evidence type="ECO:0008006" key="6">
    <source>
        <dbReference type="Google" id="ProtNLM"/>
    </source>
</evidence>
<evidence type="ECO:0000313" key="5">
    <source>
        <dbReference type="Proteomes" id="UP001107558"/>
    </source>
</evidence>
<dbReference type="AlphaFoldDB" id="A0A9J6BWS7"/>
<dbReference type="PANTHER" id="PTHR10380:SF234">
    <property type="entry name" value="CUTICULAR PROTEIN 97EA, ISOFORM A"/>
    <property type="match status" value="1"/>
</dbReference>
<keyword evidence="5" id="KW-1185">Reference proteome</keyword>
<keyword evidence="1" id="KW-0193">Cuticle</keyword>
<reference evidence="4" key="1">
    <citation type="submission" date="2021-03" db="EMBL/GenBank/DDBJ databases">
        <title>Chromosome level genome of the anhydrobiotic midge Polypedilum vanderplanki.</title>
        <authorList>
            <person name="Yoshida Y."/>
            <person name="Kikawada T."/>
            <person name="Gusev O."/>
        </authorList>
    </citation>
    <scope>NUCLEOTIDE SEQUENCE</scope>
    <source>
        <strain evidence="4">NIAS01</strain>
        <tissue evidence="4">Whole body or cell culture</tissue>
    </source>
</reference>
<feature type="region of interest" description="Disordered" evidence="2">
    <location>
        <begin position="287"/>
        <end position="338"/>
    </location>
</feature>
<keyword evidence="3" id="KW-0812">Transmembrane</keyword>
<dbReference type="PROSITE" id="PS51155">
    <property type="entry name" value="CHIT_BIND_RR_2"/>
    <property type="match status" value="1"/>
</dbReference>
<proteinExistence type="predicted"/>
<evidence type="ECO:0000256" key="2">
    <source>
        <dbReference type="SAM" id="MobiDB-lite"/>
    </source>
</evidence>
<keyword evidence="3" id="KW-0472">Membrane</keyword>
<comment type="caution">
    <text evidence="4">The sequence shown here is derived from an EMBL/GenBank/DDBJ whole genome shotgun (WGS) entry which is preliminary data.</text>
</comment>
<dbReference type="GO" id="GO:0062129">
    <property type="term" value="C:chitin-based extracellular matrix"/>
    <property type="evidence" value="ECO:0007669"/>
    <property type="project" value="TreeGrafter"/>
</dbReference>
<evidence type="ECO:0000256" key="3">
    <source>
        <dbReference type="SAM" id="Phobius"/>
    </source>
</evidence>
<feature type="transmembrane region" description="Helical" evidence="3">
    <location>
        <begin position="5"/>
        <end position="21"/>
    </location>
</feature>
<feature type="transmembrane region" description="Helical" evidence="3">
    <location>
        <begin position="33"/>
        <end position="52"/>
    </location>
</feature>
<dbReference type="EMBL" id="JADBJN010000003">
    <property type="protein sequence ID" value="KAG5674152.1"/>
    <property type="molecule type" value="Genomic_DNA"/>
</dbReference>
<dbReference type="Proteomes" id="UP001107558">
    <property type="component" value="Chromosome 3"/>
</dbReference>
<gene>
    <name evidence="4" type="ORF">PVAND_004136</name>
</gene>
<accession>A0A9J6BWS7</accession>
<protein>
    <recommendedName>
        <fullName evidence="6">Cuticular protein</fullName>
    </recommendedName>
</protein>
<dbReference type="Pfam" id="PF00379">
    <property type="entry name" value="Chitin_bind_4"/>
    <property type="match status" value="1"/>
</dbReference>